<proteinExistence type="predicted"/>
<organism evidence="1">
    <name type="scientific">Singulisphaera sp. Ch08</name>
    <dbReference type="NCBI Taxonomy" id="3120278"/>
    <lineage>
        <taxon>Bacteria</taxon>
        <taxon>Pseudomonadati</taxon>
        <taxon>Planctomycetota</taxon>
        <taxon>Planctomycetia</taxon>
        <taxon>Isosphaerales</taxon>
        <taxon>Isosphaeraceae</taxon>
        <taxon>Singulisphaera</taxon>
    </lineage>
</organism>
<dbReference type="RefSeq" id="WP_406693579.1">
    <property type="nucleotide sequence ID" value="NZ_CP155447.1"/>
</dbReference>
<reference evidence="1" key="1">
    <citation type="submission" date="2024-05" db="EMBL/GenBank/DDBJ databases">
        <title>Planctomycetes of the genus Singulisphaera possess chitinolytic capabilities.</title>
        <authorList>
            <person name="Ivanova A."/>
        </authorList>
    </citation>
    <scope>NUCLEOTIDE SEQUENCE</scope>
    <source>
        <strain evidence="1">Ch08T</strain>
    </source>
</reference>
<protein>
    <recommendedName>
        <fullName evidence="2">DUF3352 domain-containing protein</fullName>
    </recommendedName>
</protein>
<dbReference type="AlphaFoldDB" id="A0AAU7C6V9"/>
<dbReference type="EMBL" id="CP155447">
    <property type="protein sequence ID" value="XBH00896.1"/>
    <property type="molecule type" value="Genomic_DNA"/>
</dbReference>
<sequence length="593" mass="64420">MPRLGHRMRLGIFCEFAGLLFAWGVSASVGGEVVHASRWIAGDAAIYLELSQPSPLLDRLLTEKYQNALTAVPGYERYTESEAYKKAVAELARASEKLGTTWQQGLRDLTAGGIVLAVEGEPGKSTRSILIVTPSDPAFLTRANQTLLEMARENAESKQKADPIKSAEYRGVTGYELGKGAYAIVEGKLVFADRSKTLKLVVDRVLDGAKAGASLADDANWIARRTQAGDRQAWGVVRLDRLRELDPKRFAFQGDPNPAATFLFGSWLEAIRKADWALAALSWTDAGLGAELTLPTPSAGYPEALKGFVPPKGRGVKKPVNPPGTIASLSLWRDLSSIWEARADLFPPEVVQGLAKLDGVAGQFFGGRDFGTGVLGALGEEWRLVVARQDHSNLKPVPDMKLPAFALIVDLKPGGDDDLPQRLKVAFQSIVGVINVGGVQSKSPPLELGSETIEDVTISTARFMLPKAPLDAKEPVHSRHNFSPSIAQVENRFILSSSVGLARDLIQSFKSPAKPEDTTLLIEADGRELADLVEINKTRLVMQNMLEKGHDKTQAEHEISVLTQVLRYLGLARLSVQDSVEDLRLKLNLDLGK</sequence>
<name>A0AAU7C6V9_9BACT</name>
<evidence type="ECO:0008006" key="2">
    <source>
        <dbReference type="Google" id="ProtNLM"/>
    </source>
</evidence>
<evidence type="ECO:0000313" key="1">
    <source>
        <dbReference type="EMBL" id="XBH00896.1"/>
    </source>
</evidence>
<gene>
    <name evidence="1" type="ORF">V5E97_21310</name>
</gene>
<accession>A0AAU7C6V9</accession>